<keyword evidence="4" id="KW-1185">Reference proteome</keyword>
<dbReference type="RefSeq" id="YP_010059032.1">
    <property type="nucleotide sequence ID" value="NC_054724.1"/>
</dbReference>
<keyword evidence="2" id="KW-0472">Membrane</keyword>
<keyword evidence="2" id="KW-1133">Transmembrane helix</keyword>
<evidence type="ECO:0000313" key="4">
    <source>
        <dbReference type="Proteomes" id="UP000241290"/>
    </source>
</evidence>
<keyword evidence="2" id="KW-0812">Transmembrane</keyword>
<accession>A0A2P1JX92</accession>
<organism evidence="3 4">
    <name type="scientific">Rhodococcus phage Finch</name>
    <dbReference type="NCBI Taxonomy" id="2094144"/>
    <lineage>
        <taxon>Viruses</taxon>
        <taxon>Duplodnaviria</taxon>
        <taxon>Heunggongvirae</taxon>
        <taxon>Uroviricota</taxon>
        <taxon>Caudoviricetes</taxon>
        <taxon>Finchvirus</taxon>
        <taxon>Finchvirus finch</taxon>
    </lineage>
</organism>
<evidence type="ECO:0000256" key="2">
    <source>
        <dbReference type="SAM" id="Phobius"/>
    </source>
</evidence>
<gene>
    <name evidence="3" type="primary">10</name>
    <name evidence="3" type="ORF">SEA_FINCH_10</name>
</gene>
<proteinExistence type="predicted"/>
<name>A0A2P1JX92_9CAUD</name>
<evidence type="ECO:0000313" key="3">
    <source>
        <dbReference type="EMBL" id="AVO24959.1"/>
    </source>
</evidence>
<protein>
    <submittedName>
        <fullName evidence="3">Uncharacterized protein</fullName>
    </submittedName>
</protein>
<sequence>MPNNINPNALTGIIFIVTVVWAGSFVADIFVGGYDPPSGLNEVMMLLAGFLFAGRQASIRQPPPPPPPTPPVTPAPGHEEEEANDH</sequence>
<evidence type="ECO:0000256" key="1">
    <source>
        <dbReference type="SAM" id="MobiDB-lite"/>
    </source>
</evidence>
<reference evidence="4" key="1">
    <citation type="submission" date="2018-02" db="EMBL/GenBank/DDBJ databases">
        <authorList>
            <person name="Cohen D.B."/>
            <person name="Kent A.D."/>
        </authorList>
    </citation>
    <scope>NUCLEOTIDE SEQUENCE [LARGE SCALE GENOMIC DNA]</scope>
</reference>
<feature type="region of interest" description="Disordered" evidence="1">
    <location>
        <begin position="57"/>
        <end position="86"/>
    </location>
</feature>
<dbReference type="EMBL" id="MG962366">
    <property type="protein sequence ID" value="AVO24959.1"/>
    <property type="molecule type" value="Genomic_DNA"/>
</dbReference>
<dbReference type="GeneID" id="64766263"/>
<feature type="transmembrane region" description="Helical" evidence="2">
    <location>
        <begin position="12"/>
        <end position="32"/>
    </location>
</feature>
<dbReference type="KEGG" id="vg:64766263"/>
<dbReference type="Proteomes" id="UP000241290">
    <property type="component" value="Genome"/>
</dbReference>
<feature type="compositionally biased region" description="Pro residues" evidence="1">
    <location>
        <begin position="61"/>
        <end position="74"/>
    </location>
</feature>